<keyword evidence="4" id="KW-1185">Reference proteome</keyword>
<dbReference type="STRING" id="1219032.GCA_001515545_02728"/>
<feature type="transmembrane region" description="Helical" evidence="1">
    <location>
        <begin position="192"/>
        <end position="211"/>
    </location>
</feature>
<accession>A0A2A7UU16</accession>
<feature type="transmembrane region" description="Helical" evidence="1">
    <location>
        <begin position="223"/>
        <end position="241"/>
    </location>
</feature>
<keyword evidence="1" id="KW-1133">Transmembrane helix</keyword>
<organism evidence="3 4">
    <name type="scientific">Comamonas terrigena</name>
    <dbReference type="NCBI Taxonomy" id="32013"/>
    <lineage>
        <taxon>Bacteria</taxon>
        <taxon>Pseudomonadati</taxon>
        <taxon>Pseudomonadota</taxon>
        <taxon>Betaproteobacteria</taxon>
        <taxon>Burkholderiales</taxon>
        <taxon>Comamonadaceae</taxon>
        <taxon>Comamonas</taxon>
    </lineage>
</organism>
<name>A0A2A7UU16_COMTR</name>
<feature type="transmembrane region" description="Helical" evidence="1">
    <location>
        <begin position="48"/>
        <end position="69"/>
    </location>
</feature>
<feature type="domain" description="Acyltransferase 3" evidence="2">
    <location>
        <begin position="5"/>
        <end position="352"/>
    </location>
</feature>
<reference evidence="4" key="1">
    <citation type="submission" date="2017-09" db="EMBL/GenBank/DDBJ databases">
        <title>FDA dAtabase for Regulatory Grade micrObial Sequences (FDA-ARGOS): Supporting development and validation of Infectious Disease Dx tests.</title>
        <authorList>
            <person name="Minogue T."/>
            <person name="Wolcott M."/>
            <person name="Wasieloski L."/>
            <person name="Aguilar W."/>
            <person name="Moore D."/>
            <person name="Tallon L."/>
            <person name="Sadzewicz L."/>
            <person name="Ott S."/>
            <person name="Zhao X."/>
            <person name="Nagaraj S."/>
            <person name="Vavikolanu K."/>
            <person name="Aluvathingal J."/>
            <person name="Nadendla S."/>
            <person name="Sichtig H."/>
        </authorList>
    </citation>
    <scope>NUCLEOTIDE SEQUENCE [LARGE SCALE GENOMIC DNA]</scope>
    <source>
        <strain evidence="4">FDAARGOS_394</strain>
    </source>
</reference>
<dbReference type="PANTHER" id="PTHR23028">
    <property type="entry name" value="ACETYLTRANSFERASE"/>
    <property type="match status" value="1"/>
</dbReference>
<evidence type="ECO:0000259" key="2">
    <source>
        <dbReference type="Pfam" id="PF01757"/>
    </source>
</evidence>
<feature type="transmembrane region" description="Helical" evidence="1">
    <location>
        <begin position="90"/>
        <end position="108"/>
    </location>
</feature>
<dbReference type="InterPro" id="IPR002656">
    <property type="entry name" value="Acyl_transf_3_dom"/>
</dbReference>
<feature type="transmembrane region" description="Helical" evidence="1">
    <location>
        <begin position="310"/>
        <end position="330"/>
    </location>
</feature>
<evidence type="ECO:0000256" key="1">
    <source>
        <dbReference type="SAM" id="Phobius"/>
    </source>
</evidence>
<keyword evidence="1" id="KW-0812">Transmembrane</keyword>
<dbReference type="GO" id="GO:0016020">
    <property type="term" value="C:membrane"/>
    <property type="evidence" value="ECO:0007669"/>
    <property type="project" value="TreeGrafter"/>
</dbReference>
<dbReference type="PANTHER" id="PTHR23028:SF131">
    <property type="entry name" value="BLR2367 PROTEIN"/>
    <property type="match status" value="1"/>
</dbReference>
<dbReference type="GeneID" id="80800811"/>
<proteinExistence type="predicted"/>
<gene>
    <name evidence="3" type="ORF">CRM82_09355</name>
</gene>
<keyword evidence="3" id="KW-0808">Transferase</keyword>
<dbReference type="EMBL" id="PDEA01000001">
    <property type="protein sequence ID" value="PEH88780.1"/>
    <property type="molecule type" value="Genomic_DNA"/>
</dbReference>
<dbReference type="InterPro" id="IPR050879">
    <property type="entry name" value="Acyltransferase_3"/>
</dbReference>
<comment type="caution">
    <text evidence="3">The sequence shown here is derived from an EMBL/GenBank/DDBJ whole genome shotgun (WGS) entry which is preliminary data.</text>
</comment>
<protein>
    <submittedName>
        <fullName evidence="3">Acyltransferase</fullName>
    </submittedName>
</protein>
<evidence type="ECO:0000313" key="4">
    <source>
        <dbReference type="Proteomes" id="UP000220246"/>
    </source>
</evidence>
<dbReference type="GO" id="GO:0016747">
    <property type="term" value="F:acyltransferase activity, transferring groups other than amino-acyl groups"/>
    <property type="evidence" value="ECO:0007669"/>
    <property type="project" value="InterPro"/>
</dbReference>
<feature type="transmembrane region" description="Helical" evidence="1">
    <location>
        <begin position="272"/>
        <end position="290"/>
    </location>
</feature>
<sequence length="389" mass="42453">MSSRNAWLDQAKGFACLLIVCHHLAFYGPMSDVVKPVATLLMDWLFDYARMAVQVFLVLGGYLAAAGLAPQGLTRHAQLLPLLGKRFVRLVLPFAAALAVTILLTELVRNMGFEHDSMSAPPTWAQLLAHLFLLHGVGGWESLSAGVWYVAIDFQLYAAAALWIWACHRLAQAPLAAKSAAKGGAAAAPAASRWPLTLVQAGIVVLVAASLWDWNLDSGLDNWAIYFFGAYGLGMMAWWAAHSPRPMGRWVWAAAMLVLGAVALWIEWRTRIALALTTALVLALAGAVSWSDRLLQWRWSPLQQLGQMSYSVFLIHFSICLLVNAVWHMLWPEGAFINSIGLVLAVGLSVAAGHLLYRYVETQSASWLELLRWQAGTMGVGAAVALNLI</sequence>
<dbReference type="Pfam" id="PF01757">
    <property type="entry name" value="Acyl_transf_3"/>
    <property type="match status" value="1"/>
</dbReference>
<keyword evidence="3" id="KW-0012">Acyltransferase</keyword>
<feature type="transmembrane region" description="Helical" evidence="1">
    <location>
        <begin position="336"/>
        <end position="357"/>
    </location>
</feature>
<keyword evidence="1" id="KW-0472">Membrane</keyword>
<dbReference type="OrthoDB" id="8956208at2"/>
<dbReference type="Proteomes" id="UP000220246">
    <property type="component" value="Unassembled WGS sequence"/>
</dbReference>
<dbReference type="AlphaFoldDB" id="A0A2A7UU16"/>
<dbReference type="RefSeq" id="WP_066538973.1">
    <property type="nucleotide sequence ID" value="NZ_PDEA01000001.1"/>
</dbReference>
<feature type="transmembrane region" description="Helical" evidence="1">
    <location>
        <begin position="250"/>
        <end position="266"/>
    </location>
</feature>
<feature type="transmembrane region" description="Helical" evidence="1">
    <location>
        <begin position="147"/>
        <end position="171"/>
    </location>
</feature>
<feature type="transmembrane region" description="Helical" evidence="1">
    <location>
        <begin position="12"/>
        <end position="28"/>
    </location>
</feature>
<dbReference type="GO" id="GO:0000271">
    <property type="term" value="P:polysaccharide biosynthetic process"/>
    <property type="evidence" value="ECO:0007669"/>
    <property type="project" value="TreeGrafter"/>
</dbReference>
<evidence type="ECO:0000313" key="3">
    <source>
        <dbReference type="EMBL" id="PEH88780.1"/>
    </source>
</evidence>